<dbReference type="Proteomes" id="UP000546464">
    <property type="component" value="Unassembled WGS sequence"/>
</dbReference>
<dbReference type="Pfam" id="PF07021">
    <property type="entry name" value="MetW"/>
    <property type="match status" value="1"/>
</dbReference>
<accession>A0A842HJD2</accession>
<gene>
    <name evidence="1" type="ORF">H5P28_18330</name>
</gene>
<dbReference type="CDD" id="cd02440">
    <property type="entry name" value="AdoMet_MTases"/>
    <property type="match status" value="1"/>
</dbReference>
<proteinExistence type="predicted"/>
<dbReference type="AlphaFoldDB" id="A0A842HJD2"/>
<protein>
    <submittedName>
        <fullName evidence="1">Methyltransferase domain-containing protein</fullName>
    </submittedName>
</protein>
<keyword evidence="2" id="KW-1185">Reference proteome</keyword>
<dbReference type="Gene3D" id="3.40.50.150">
    <property type="entry name" value="Vaccinia Virus protein VP39"/>
    <property type="match status" value="1"/>
</dbReference>
<dbReference type="GO" id="GO:0032259">
    <property type="term" value="P:methylation"/>
    <property type="evidence" value="ECO:0007669"/>
    <property type="project" value="UniProtKB-KW"/>
</dbReference>
<dbReference type="GO" id="GO:0008168">
    <property type="term" value="F:methyltransferase activity"/>
    <property type="evidence" value="ECO:0007669"/>
    <property type="project" value="UniProtKB-KW"/>
</dbReference>
<keyword evidence="1" id="KW-0808">Transferase</keyword>
<name>A0A842HJD2_9BACT</name>
<keyword evidence="1" id="KW-0489">Methyltransferase</keyword>
<comment type="caution">
    <text evidence="1">The sequence shown here is derived from an EMBL/GenBank/DDBJ whole genome shotgun (WGS) entry which is preliminary data.</text>
</comment>
<dbReference type="EMBL" id="JACHVB010000063">
    <property type="protein sequence ID" value="MBC2596230.1"/>
    <property type="molecule type" value="Genomic_DNA"/>
</dbReference>
<organism evidence="1 2">
    <name type="scientific">Ruficoccus amylovorans</name>
    <dbReference type="NCBI Taxonomy" id="1804625"/>
    <lineage>
        <taxon>Bacteria</taxon>
        <taxon>Pseudomonadati</taxon>
        <taxon>Verrucomicrobiota</taxon>
        <taxon>Opitutia</taxon>
        <taxon>Puniceicoccales</taxon>
        <taxon>Cerasicoccaceae</taxon>
        <taxon>Ruficoccus</taxon>
    </lineage>
</organism>
<evidence type="ECO:0000313" key="1">
    <source>
        <dbReference type="EMBL" id="MBC2596230.1"/>
    </source>
</evidence>
<dbReference type="InterPro" id="IPR010743">
    <property type="entry name" value="Methionine_synth_MetW"/>
</dbReference>
<sequence>MKRSAIKREVDLQILGDWVSEGARVLDLGCGRGIFLEYLRQTKHTWGVGVDNQIDKVNGCIKRGVSVYQGDIEQALRQFPDGFFDWVLCSRTIQELSRPQDIIHASLRVGKRFAVGFANHGYWRNRLHLLWHGRRIINEVFPEGWGESRRLNPIAVGDFEDFCAREGLTITRRAYLRGDWHTPCKFLPGLFAGYVLYEISRPQVPSAESPLS</sequence>
<dbReference type="InterPro" id="IPR029063">
    <property type="entry name" value="SAM-dependent_MTases_sf"/>
</dbReference>
<dbReference type="RefSeq" id="WP_185677143.1">
    <property type="nucleotide sequence ID" value="NZ_JACHVB010000063.1"/>
</dbReference>
<evidence type="ECO:0000313" key="2">
    <source>
        <dbReference type="Proteomes" id="UP000546464"/>
    </source>
</evidence>
<reference evidence="1 2" key="1">
    <citation type="submission" date="2020-07" db="EMBL/GenBank/DDBJ databases">
        <authorList>
            <person name="Feng X."/>
        </authorList>
    </citation>
    <scope>NUCLEOTIDE SEQUENCE [LARGE SCALE GENOMIC DNA]</scope>
    <source>
        <strain evidence="1 2">JCM31066</strain>
    </source>
</reference>
<dbReference type="SUPFAM" id="SSF53335">
    <property type="entry name" value="S-adenosyl-L-methionine-dependent methyltransferases"/>
    <property type="match status" value="1"/>
</dbReference>